<proteinExistence type="predicted"/>
<dbReference type="InterPro" id="IPR012334">
    <property type="entry name" value="Pectin_lyas_fold"/>
</dbReference>
<feature type="compositionally biased region" description="Low complexity" evidence="1">
    <location>
        <begin position="195"/>
        <end position="206"/>
    </location>
</feature>
<dbReference type="Gene3D" id="2.40.160.160">
    <property type="entry name" value="Inverse autotransporter, beta-domain"/>
    <property type="match status" value="1"/>
</dbReference>
<dbReference type="InterPro" id="IPR011050">
    <property type="entry name" value="Pectin_lyase_fold/virulence"/>
</dbReference>
<dbReference type="SUPFAM" id="SSF51126">
    <property type="entry name" value="Pectin lyase-like"/>
    <property type="match status" value="2"/>
</dbReference>
<organism evidence="3 4">
    <name type="scientific">Puniceicoccus vermicola</name>
    <dbReference type="NCBI Taxonomy" id="388746"/>
    <lineage>
        <taxon>Bacteria</taxon>
        <taxon>Pseudomonadati</taxon>
        <taxon>Verrucomicrobiota</taxon>
        <taxon>Opitutia</taxon>
        <taxon>Puniceicoccales</taxon>
        <taxon>Puniceicoccaceae</taxon>
        <taxon>Puniceicoccus</taxon>
    </lineage>
</organism>
<dbReference type="Pfam" id="PF11924">
    <property type="entry name" value="IAT_beta"/>
    <property type="match status" value="1"/>
</dbReference>
<feature type="region of interest" description="Disordered" evidence="1">
    <location>
        <begin position="186"/>
        <end position="208"/>
    </location>
</feature>
<dbReference type="Gene3D" id="2.160.20.10">
    <property type="entry name" value="Single-stranded right-handed beta-helix, Pectin lyase-like"/>
    <property type="match status" value="2"/>
</dbReference>
<dbReference type="AlphaFoldDB" id="A0A7X1B297"/>
<feature type="region of interest" description="Disordered" evidence="1">
    <location>
        <begin position="56"/>
        <end position="172"/>
    </location>
</feature>
<gene>
    <name evidence="3" type="ORF">H5P30_21180</name>
</gene>
<feature type="region of interest" description="Disordered" evidence="1">
    <location>
        <begin position="488"/>
        <end position="507"/>
    </location>
</feature>
<dbReference type="Proteomes" id="UP000525652">
    <property type="component" value="Unassembled WGS sequence"/>
</dbReference>
<dbReference type="InterPro" id="IPR006626">
    <property type="entry name" value="PbH1"/>
</dbReference>
<dbReference type="SMART" id="SM00710">
    <property type="entry name" value="PbH1"/>
    <property type="match status" value="17"/>
</dbReference>
<evidence type="ECO:0000256" key="1">
    <source>
        <dbReference type="SAM" id="MobiDB-lite"/>
    </source>
</evidence>
<feature type="region of interest" description="Disordered" evidence="1">
    <location>
        <begin position="345"/>
        <end position="367"/>
    </location>
</feature>
<dbReference type="RefSeq" id="WP_185694915.1">
    <property type="nucleotide sequence ID" value="NZ_JACHVA010000142.1"/>
</dbReference>
<feature type="compositionally biased region" description="Low complexity" evidence="1">
    <location>
        <begin position="353"/>
        <end position="367"/>
    </location>
</feature>
<feature type="compositionally biased region" description="Basic and acidic residues" evidence="1">
    <location>
        <begin position="497"/>
        <end position="506"/>
    </location>
</feature>
<accession>A0A7X1B297</accession>
<evidence type="ECO:0000313" key="3">
    <source>
        <dbReference type="EMBL" id="MBC2604301.1"/>
    </source>
</evidence>
<evidence type="ECO:0000259" key="2">
    <source>
        <dbReference type="Pfam" id="PF11924"/>
    </source>
</evidence>
<protein>
    <recommendedName>
        <fullName evidence="2">Inverse autotransporter beta-domain domain-containing protein</fullName>
    </recommendedName>
</protein>
<sequence length="1276" mass="133522">MKTIGKFRLLGLIPLAILPLLLFQLTPSQGETAEDEKITPLTGYRFVSDRAFDPLPTEPKEGATVTVNGIAPPVPAEETPAPYGADELFPVDLPPAKPKSAASLSPETTPGTQPIVETNSPPPESVPAAKNDTAPPKAAATTAATSAATEPPASRPQTVTADAQRTPPNTDESLVFPLTLEIPGYDPNAIPTETAPAASASSQSGSMDYRNQVDSVEPMLKISSPSVVGVGATLAGSQSDIYMDALVPFWQSRSDYVHTIAFFVPRIATTEDIMTTASLGLGIRTLHGEGSFMGGDFPWIFGANVFYDFTHAVSNYDYNQVGAGIEWMSPFLDLRINGYLPESTENKVDETSRTSSSTSSSTTSSTSYGSLYARNHSVYQPFTTTTTTNFQRTTTTQFFEQYERALQGFDGEAGILLPEKYTLFPVRFYGGFYSFDNPYGDDIVGPKARIEARPFSFLLLDASWYQDEELLGSTWYLGARASMTIGGGPVPPVTSKPLHDTTEGPKTEAYNPYASFQSRLVERIPRNYQAVLTTSPFLENIGRRQISVSRYSTSSETSGQITVASRLIFVNAARGSATGNGTWQNPQNSIQGGANLAIANLGSSGQIWTVWTQGGVGPYNEDITVTDSVRFTSSSIPITGRGGQTFGGTGDGPIVQGGFLFGSLPGTPASPSIPVGSVQGYEITGGHSAASFAGITFVNVEVANASRNRIDTIGGTGIEVVNTGTTATSGTFASNGIFNTGGDAIHFDLADDSESRYTVADSGFENLTGNGVRIDATDSATYDITVARSGASGLANAGIFLNAEDDSSGSLTVSNSTFDGGGVDVETTENAEATLAVSGTLFENDPNNVFTLTATDSSSLTSSIRNNVLEDNQSALDLEVTGTAVTDTTFSGNSVTNSTNNAVVGRFEGTGTQDFTVTGNEISSIDGDAITARSISGTVNTTVSNNTIDTATNRAIVLRASQGSTMKATVSGNGTSNTSNGGILIRASGSSSMDATASNNVVAKSGDYGIQVQGANASNASVILSGNTIRETVSAAINILGSNNALVAVLAQANAITDSTTTGIQADASNRSLVSLTASNNNITNTTQEGILFTGRDNSSSRFEARSNLIASTGNASGIRTSFFGNHDTEVIIATNLIGPSAQQGVQIDTSDNTTADFTLQGNRINDSSQDAIRMTLYSTEDQTVALYENNLQRNGARGINLITQGPKEVSIYNNTIGTTGGAAVRARMESGGLTLRGASLGNNVYNDATPVPFDDSGTAPYTGGDGVMINNVIYP</sequence>
<evidence type="ECO:0000313" key="4">
    <source>
        <dbReference type="Proteomes" id="UP000525652"/>
    </source>
</evidence>
<feature type="domain" description="Inverse autotransporter beta-domain" evidence="2">
    <location>
        <begin position="235"/>
        <end position="419"/>
    </location>
</feature>
<name>A0A7X1B297_9BACT</name>
<feature type="compositionally biased region" description="Polar residues" evidence="1">
    <location>
        <begin position="102"/>
        <end position="119"/>
    </location>
</feature>
<dbReference type="InterPro" id="IPR038177">
    <property type="entry name" value="IAT_beta_sf"/>
</dbReference>
<dbReference type="InterPro" id="IPR024519">
    <property type="entry name" value="IAT_beta"/>
</dbReference>
<feature type="compositionally biased region" description="Polar residues" evidence="1">
    <location>
        <begin position="155"/>
        <end position="172"/>
    </location>
</feature>
<reference evidence="3 4" key="1">
    <citation type="submission" date="2020-07" db="EMBL/GenBank/DDBJ databases">
        <authorList>
            <person name="Feng X."/>
        </authorList>
    </citation>
    <scope>NUCLEOTIDE SEQUENCE [LARGE SCALE GENOMIC DNA]</scope>
    <source>
        <strain evidence="3 4">JCM14086</strain>
    </source>
</reference>
<feature type="compositionally biased region" description="Low complexity" evidence="1">
    <location>
        <begin position="127"/>
        <end position="152"/>
    </location>
</feature>
<keyword evidence="4" id="KW-1185">Reference proteome</keyword>
<comment type="caution">
    <text evidence="3">The sequence shown here is derived from an EMBL/GenBank/DDBJ whole genome shotgun (WGS) entry which is preliminary data.</text>
</comment>
<dbReference type="EMBL" id="JACHVA010000142">
    <property type="protein sequence ID" value="MBC2604301.1"/>
    <property type="molecule type" value="Genomic_DNA"/>
</dbReference>